<feature type="compositionally biased region" description="Pro residues" evidence="1">
    <location>
        <begin position="161"/>
        <end position="174"/>
    </location>
</feature>
<dbReference type="Proteomes" id="UP001144036">
    <property type="component" value="Unassembled WGS sequence"/>
</dbReference>
<accession>A0ABT4SBZ1</accession>
<dbReference type="RefSeq" id="WP_270155495.1">
    <property type="nucleotide sequence ID" value="NZ_JAPNNL010000048.1"/>
</dbReference>
<keyword evidence="2" id="KW-1133">Transmembrane helix</keyword>
<feature type="compositionally biased region" description="Low complexity" evidence="1">
    <location>
        <begin position="204"/>
        <end position="214"/>
    </location>
</feature>
<feature type="compositionally biased region" description="Low complexity" evidence="1">
    <location>
        <begin position="175"/>
        <end position="186"/>
    </location>
</feature>
<proteinExistence type="predicted"/>
<keyword evidence="4" id="KW-1185">Reference proteome</keyword>
<comment type="caution">
    <text evidence="3">The sequence shown here is derived from an EMBL/GenBank/DDBJ whole genome shotgun (WGS) entry which is preliminary data.</text>
</comment>
<evidence type="ECO:0000256" key="2">
    <source>
        <dbReference type="SAM" id="Phobius"/>
    </source>
</evidence>
<keyword evidence="2" id="KW-0812">Transmembrane</keyword>
<reference evidence="3" key="1">
    <citation type="submission" date="2022-11" db="EMBL/GenBank/DDBJ databases">
        <title>Nonomuraea corallina sp. nov., a new species of the genus Nonomuraea isolated from sea side sediment in Thai sea.</title>
        <authorList>
            <person name="Ngamcharungchit C."/>
            <person name="Matsumoto A."/>
            <person name="Suriyachadkun C."/>
            <person name="Panbangred W."/>
            <person name="Inahashi Y."/>
            <person name="Intra B."/>
        </authorList>
    </citation>
    <scope>NUCLEOTIDE SEQUENCE</scope>
    <source>
        <strain evidence="3">MCN248</strain>
    </source>
</reference>
<sequence length="214" mass="22587">MTQPPDEYGELLRRALRAEAEAVVPSPDGLDVIRTKIERRGARNLFWWRTGAAAASAVLVAATIVMVVPELRHRVIEAPIQEVRSTSSVTHPAKSSTSRPAVPRSTVRQSEPVVVPPVPSSEPPPDQPARPSETARSTAKPTPSPTATPCPSPADGQAEPPDCPEAGDPPPPSPTETETSTTATPCPEEECKPLSPAPSPSDMPSPMMSAHTIP</sequence>
<keyword evidence="2" id="KW-0472">Membrane</keyword>
<feature type="compositionally biased region" description="Polar residues" evidence="1">
    <location>
        <begin position="84"/>
        <end position="99"/>
    </location>
</feature>
<name>A0ABT4SBZ1_9ACTN</name>
<feature type="region of interest" description="Disordered" evidence="1">
    <location>
        <begin position="84"/>
        <end position="214"/>
    </location>
</feature>
<protein>
    <submittedName>
        <fullName evidence="3">Uncharacterized protein</fullName>
    </submittedName>
</protein>
<organism evidence="3 4">
    <name type="scientific">Nonomuraea corallina</name>
    <dbReference type="NCBI Taxonomy" id="2989783"/>
    <lineage>
        <taxon>Bacteria</taxon>
        <taxon>Bacillati</taxon>
        <taxon>Actinomycetota</taxon>
        <taxon>Actinomycetes</taxon>
        <taxon>Streptosporangiales</taxon>
        <taxon>Streptosporangiaceae</taxon>
        <taxon>Nonomuraea</taxon>
    </lineage>
</organism>
<dbReference type="EMBL" id="JAPNNL010000048">
    <property type="protein sequence ID" value="MDA0634675.1"/>
    <property type="molecule type" value="Genomic_DNA"/>
</dbReference>
<feature type="transmembrane region" description="Helical" evidence="2">
    <location>
        <begin position="46"/>
        <end position="68"/>
    </location>
</feature>
<feature type="compositionally biased region" description="Pro residues" evidence="1">
    <location>
        <begin position="142"/>
        <end position="152"/>
    </location>
</feature>
<evidence type="ECO:0000313" key="3">
    <source>
        <dbReference type="EMBL" id="MDA0634675.1"/>
    </source>
</evidence>
<feature type="compositionally biased region" description="Pro residues" evidence="1">
    <location>
        <begin position="114"/>
        <end position="128"/>
    </location>
</feature>
<gene>
    <name evidence="3" type="ORF">OUY22_14725</name>
</gene>
<evidence type="ECO:0000256" key="1">
    <source>
        <dbReference type="SAM" id="MobiDB-lite"/>
    </source>
</evidence>
<evidence type="ECO:0000313" key="4">
    <source>
        <dbReference type="Proteomes" id="UP001144036"/>
    </source>
</evidence>